<proteinExistence type="predicted"/>
<sequence>MNELIFRGKDRYRPSWSHVAILAVLLAVEGAAAAVQLGATGFYWLLGGTAVLVGLALLITLRSWTAVGAAGISICWGIGRARTHPWQEIRWIDVRETRGEYGTTRMARITLADGRRRSLPGLQHSDTYPGPDFDVDFQRVVNWWELTTDQALRFRPPRRLRDRLSPTALGVVLGILLSVVIVAVVAVRS</sequence>
<evidence type="ECO:0000313" key="3">
    <source>
        <dbReference type="Proteomes" id="UP001552479"/>
    </source>
</evidence>
<name>A0ABV3IV61_9ACTN</name>
<keyword evidence="1" id="KW-1133">Transmembrane helix</keyword>
<dbReference type="RefSeq" id="WP_366088375.1">
    <property type="nucleotide sequence ID" value="NZ_JBFASG010000014.1"/>
</dbReference>
<feature type="transmembrane region" description="Helical" evidence="1">
    <location>
        <begin position="168"/>
        <end position="187"/>
    </location>
</feature>
<evidence type="ECO:0000256" key="1">
    <source>
        <dbReference type="SAM" id="Phobius"/>
    </source>
</evidence>
<evidence type="ECO:0000313" key="2">
    <source>
        <dbReference type="EMBL" id="MEV4924348.1"/>
    </source>
</evidence>
<feature type="transmembrane region" description="Helical" evidence="1">
    <location>
        <begin position="42"/>
        <end position="61"/>
    </location>
</feature>
<keyword evidence="3" id="KW-1185">Reference proteome</keyword>
<gene>
    <name evidence="2" type="ORF">AB0L03_16130</name>
</gene>
<protein>
    <submittedName>
        <fullName evidence="2">Uncharacterized protein</fullName>
    </submittedName>
</protein>
<dbReference type="EMBL" id="JBFASG010000014">
    <property type="protein sequence ID" value="MEV4924348.1"/>
    <property type="molecule type" value="Genomic_DNA"/>
</dbReference>
<organism evidence="2 3">
    <name type="scientific">Streptomyces roseoverticillatus</name>
    <dbReference type="NCBI Taxonomy" id="66429"/>
    <lineage>
        <taxon>Bacteria</taxon>
        <taxon>Bacillati</taxon>
        <taxon>Actinomycetota</taxon>
        <taxon>Actinomycetes</taxon>
        <taxon>Kitasatosporales</taxon>
        <taxon>Streptomycetaceae</taxon>
        <taxon>Streptomyces</taxon>
    </lineage>
</organism>
<accession>A0ABV3IV61</accession>
<comment type="caution">
    <text evidence="2">The sequence shown here is derived from an EMBL/GenBank/DDBJ whole genome shotgun (WGS) entry which is preliminary data.</text>
</comment>
<keyword evidence="1" id="KW-0472">Membrane</keyword>
<reference evidence="2 3" key="1">
    <citation type="submission" date="2024-06" db="EMBL/GenBank/DDBJ databases">
        <title>The Natural Products Discovery Center: Release of the First 8490 Sequenced Strains for Exploring Actinobacteria Biosynthetic Diversity.</title>
        <authorList>
            <person name="Kalkreuter E."/>
            <person name="Kautsar S.A."/>
            <person name="Yang D."/>
            <person name="Bader C.D."/>
            <person name="Teijaro C.N."/>
            <person name="Fluegel L."/>
            <person name="Davis C.M."/>
            <person name="Simpson J.R."/>
            <person name="Lauterbach L."/>
            <person name="Steele A.D."/>
            <person name="Gui C."/>
            <person name="Meng S."/>
            <person name="Li G."/>
            <person name="Viehrig K."/>
            <person name="Ye F."/>
            <person name="Su P."/>
            <person name="Kiefer A.F."/>
            <person name="Nichols A."/>
            <person name="Cepeda A.J."/>
            <person name="Yan W."/>
            <person name="Fan B."/>
            <person name="Jiang Y."/>
            <person name="Adhikari A."/>
            <person name="Zheng C.-J."/>
            <person name="Schuster L."/>
            <person name="Cowan T.M."/>
            <person name="Smanski M.J."/>
            <person name="Chevrette M.G."/>
            <person name="De Carvalho L.P.S."/>
            <person name="Shen B."/>
        </authorList>
    </citation>
    <scope>NUCLEOTIDE SEQUENCE [LARGE SCALE GENOMIC DNA]</scope>
    <source>
        <strain evidence="2 3">NPDC053791</strain>
    </source>
</reference>
<dbReference type="Proteomes" id="UP001552479">
    <property type="component" value="Unassembled WGS sequence"/>
</dbReference>
<keyword evidence="1" id="KW-0812">Transmembrane</keyword>